<reference evidence="1" key="2">
    <citation type="submission" date="2023-12" db="EMBL/GenBank/DDBJ databases">
        <authorList>
            <person name="Sun Q."/>
            <person name="Inoue M."/>
        </authorList>
    </citation>
    <scope>NUCLEOTIDE SEQUENCE</scope>
    <source>
        <strain evidence="1">JCM 17590</strain>
    </source>
</reference>
<protein>
    <submittedName>
        <fullName evidence="1">Uncharacterized protein</fullName>
    </submittedName>
</protein>
<sequence length="55" mass="5702">MTQPDASTPDVCPICGTTLVERGHALYCGNCDLYYEEDEHLGGGGGQGSGAEPQT</sequence>
<accession>A0ABP7ZIX6</accession>
<comment type="caution">
    <text evidence="1">The sequence shown here is derived from an EMBL/GenBank/DDBJ whole genome shotgun (WGS) entry which is preliminary data.</text>
</comment>
<dbReference type="Proteomes" id="UP001415169">
    <property type="component" value="Unassembled WGS sequence"/>
</dbReference>
<evidence type="ECO:0000313" key="1">
    <source>
        <dbReference type="EMBL" id="GAA4159396.1"/>
    </source>
</evidence>
<reference evidence="1" key="1">
    <citation type="journal article" date="2014" name="Int. J. Syst. Evol. Microbiol.">
        <title>Complete genome of a new Firmicutes species belonging to the dominant human colonic microbiota ('Ruminococcus bicirculans') reveals two chromosomes and a selective capacity to utilize plant glucans.</title>
        <authorList>
            <consortium name="NISC Comparative Sequencing Program"/>
            <person name="Wegmann U."/>
            <person name="Louis P."/>
            <person name="Goesmann A."/>
            <person name="Henrissat B."/>
            <person name="Duncan S.H."/>
            <person name="Flint H.J."/>
        </authorList>
    </citation>
    <scope>NUCLEOTIDE SEQUENCE</scope>
    <source>
        <strain evidence="1">JCM 17590</strain>
    </source>
</reference>
<organism evidence="1 2">
    <name type="scientific">Gryllotalpicola daejeonensis</name>
    <dbReference type="NCBI Taxonomy" id="993087"/>
    <lineage>
        <taxon>Bacteria</taxon>
        <taxon>Bacillati</taxon>
        <taxon>Actinomycetota</taxon>
        <taxon>Actinomycetes</taxon>
        <taxon>Micrococcales</taxon>
        <taxon>Microbacteriaceae</taxon>
        <taxon>Gryllotalpicola</taxon>
    </lineage>
</organism>
<dbReference type="RefSeq" id="WP_344791007.1">
    <property type="nucleotide sequence ID" value="NZ_BAABBV010000001.1"/>
</dbReference>
<gene>
    <name evidence="1" type="ORF">GCM10022286_13720</name>
</gene>
<name>A0ABP7ZIX6_9MICO</name>
<evidence type="ECO:0000313" key="2">
    <source>
        <dbReference type="Proteomes" id="UP001415169"/>
    </source>
</evidence>
<dbReference type="EMBL" id="BAABBV010000001">
    <property type="protein sequence ID" value="GAA4159396.1"/>
    <property type="molecule type" value="Genomic_DNA"/>
</dbReference>
<keyword evidence="2" id="KW-1185">Reference proteome</keyword>
<proteinExistence type="predicted"/>
<dbReference type="SUPFAM" id="SSF161187">
    <property type="entry name" value="YfgJ-like"/>
    <property type="match status" value="1"/>
</dbReference>